<evidence type="ECO:0000256" key="5">
    <source>
        <dbReference type="ARBA" id="ARBA00025738"/>
    </source>
</evidence>
<evidence type="ECO:0000256" key="3">
    <source>
        <dbReference type="ARBA" id="ARBA00022801"/>
    </source>
</evidence>
<feature type="binding site" evidence="6">
    <location>
        <position position="285"/>
    </location>
    <ligand>
        <name>Ca(2+)</name>
        <dbReference type="ChEBI" id="CHEBI:29108"/>
    </ligand>
</feature>
<keyword evidence="3" id="KW-0378">Hydrolase</keyword>
<evidence type="ECO:0000313" key="8">
    <source>
        <dbReference type="Proteomes" id="UP000078046"/>
    </source>
</evidence>
<keyword evidence="2 6" id="KW-0479">Metal-binding</keyword>
<feature type="non-terminal residue" evidence="7">
    <location>
        <position position="1"/>
    </location>
</feature>
<accession>A0A177B397</accession>
<feature type="binding site" evidence="6">
    <location>
        <position position="53"/>
    </location>
    <ligand>
        <name>Ca(2+)</name>
        <dbReference type="ChEBI" id="CHEBI:29108"/>
    </ligand>
</feature>
<dbReference type="OrthoDB" id="25028at2759"/>
<dbReference type="PANTHER" id="PTHR13023:SF3">
    <property type="entry name" value="SOLUBLE CALCIUM-ACTIVATED NUCLEOTIDASE 1"/>
    <property type="match status" value="1"/>
</dbReference>
<name>A0A177B397_9BILA</name>
<dbReference type="GO" id="GO:0005509">
    <property type="term" value="F:calcium ion binding"/>
    <property type="evidence" value="ECO:0007669"/>
    <property type="project" value="InterPro"/>
</dbReference>
<dbReference type="InterPro" id="IPR036258">
    <property type="entry name" value="Apyrase_sf"/>
</dbReference>
<evidence type="ECO:0000256" key="2">
    <source>
        <dbReference type="ARBA" id="ARBA00022723"/>
    </source>
</evidence>
<dbReference type="Pfam" id="PF06079">
    <property type="entry name" value="Apyrase"/>
    <property type="match status" value="1"/>
</dbReference>
<feature type="binding site" evidence="6">
    <location>
        <position position="101"/>
    </location>
    <ligand>
        <name>Ca(2+)</name>
        <dbReference type="ChEBI" id="CHEBI:29108"/>
    </ligand>
</feature>
<dbReference type="GO" id="GO:0004382">
    <property type="term" value="F:GDP phosphatase activity"/>
    <property type="evidence" value="ECO:0007669"/>
    <property type="project" value="TreeGrafter"/>
</dbReference>
<feature type="binding site" evidence="6">
    <location>
        <position position="169"/>
    </location>
    <ligand>
        <name>Ca(2+)</name>
        <dbReference type="ChEBI" id="CHEBI:29108"/>
    </ligand>
</feature>
<feature type="binding site" evidence="6">
    <location>
        <position position="54"/>
    </location>
    <ligand>
        <name>Ca(2+)</name>
        <dbReference type="ChEBI" id="CHEBI:29108"/>
    </ligand>
</feature>
<feature type="binding site" evidence="6">
    <location>
        <position position="230"/>
    </location>
    <ligand>
        <name>Ca(2+)</name>
        <dbReference type="ChEBI" id="CHEBI:29108"/>
    </ligand>
</feature>
<protein>
    <submittedName>
        <fullName evidence="7">Apyrase</fullName>
    </submittedName>
</protein>
<dbReference type="InterPro" id="IPR009283">
    <property type="entry name" value="Apyrase"/>
</dbReference>
<comment type="similarity">
    <text evidence="5">Belongs to the apyrase family.</text>
</comment>
<dbReference type="Proteomes" id="UP000078046">
    <property type="component" value="Unassembled WGS sequence"/>
</dbReference>
<dbReference type="GO" id="GO:0045134">
    <property type="term" value="F:UDP phosphatase activity"/>
    <property type="evidence" value="ECO:0007669"/>
    <property type="project" value="TreeGrafter"/>
</dbReference>
<keyword evidence="8" id="KW-1185">Reference proteome</keyword>
<evidence type="ECO:0000313" key="7">
    <source>
        <dbReference type="EMBL" id="OAF68755.1"/>
    </source>
</evidence>
<dbReference type="EMBL" id="LWCA01000393">
    <property type="protein sequence ID" value="OAF68755.1"/>
    <property type="molecule type" value="Genomic_DNA"/>
</dbReference>
<sequence length="290" mass="33631">FHLEKDYWISYLKNATLTLNRSKPLLHPTISVNTGITKLISKLAYQHRGMELSELIVYDGRMLTIDDRSGIVYEIKNYDTVVPRYILSDGPGNMTKGFKGEWATVKDKKLYIGGMGREYIAQGQVENQNNLWIKIIGKENVVISVMWDKMYNYLRKRTGYIYPGYISHEAVVWDDINKQWCFLPRRASNNSYTEEEDLVSGTNLFICTNEANTRYKQIKIGEIEKLLGFSSFRFVPHTENKLIVAIKTHEQPEDSLLKNKSYLWLFDINGNVYADHILIGEGKYEGLEFV</sequence>
<gene>
    <name evidence="7" type="ORF">A3Q56_03501</name>
</gene>
<dbReference type="AlphaFoldDB" id="A0A177B397"/>
<comment type="caution">
    <text evidence="7">The sequence shown here is derived from an EMBL/GenBank/DDBJ whole genome shotgun (WGS) entry which is preliminary data.</text>
</comment>
<proteinExistence type="inferred from homology"/>
<evidence type="ECO:0000256" key="1">
    <source>
        <dbReference type="ARBA" id="ARBA00001913"/>
    </source>
</evidence>
<dbReference type="Gene3D" id="2.120.10.100">
    <property type="entry name" value="Apyrase"/>
    <property type="match status" value="1"/>
</dbReference>
<dbReference type="PANTHER" id="PTHR13023">
    <property type="entry name" value="APYRASE"/>
    <property type="match status" value="1"/>
</dbReference>
<evidence type="ECO:0000256" key="4">
    <source>
        <dbReference type="ARBA" id="ARBA00022837"/>
    </source>
</evidence>
<dbReference type="SUPFAM" id="SSF101887">
    <property type="entry name" value="Apyrase"/>
    <property type="match status" value="1"/>
</dbReference>
<comment type="cofactor">
    <cofactor evidence="1 6">
        <name>Ca(2+)</name>
        <dbReference type="ChEBI" id="CHEBI:29108"/>
    </cofactor>
</comment>
<organism evidence="7 8">
    <name type="scientific">Intoshia linei</name>
    <dbReference type="NCBI Taxonomy" id="1819745"/>
    <lineage>
        <taxon>Eukaryota</taxon>
        <taxon>Metazoa</taxon>
        <taxon>Spiralia</taxon>
        <taxon>Lophotrochozoa</taxon>
        <taxon>Mesozoa</taxon>
        <taxon>Orthonectida</taxon>
        <taxon>Rhopaluridae</taxon>
        <taxon>Intoshia</taxon>
    </lineage>
</organism>
<dbReference type="GO" id="GO:0030166">
    <property type="term" value="P:proteoglycan biosynthetic process"/>
    <property type="evidence" value="ECO:0007669"/>
    <property type="project" value="TreeGrafter"/>
</dbReference>
<keyword evidence="4 6" id="KW-0106">Calcium</keyword>
<evidence type="ECO:0000256" key="6">
    <source>
        <dbReference type="PIRSR" id="PIRSR609283-1"/>
    </source>
</evidence>
<reference evidence="7 8" key="1">
    <citation type="submission" date="2016-04" db="EMBL/GenBank/DDBJ databases">
        <title>The genome of Intoshia linei affirms orthonectids as highly simplified spiralians.</title>
        <authorList>
            <person name="Mikhailov K.V."/>
            <person name="Slusarev G.S."/>
            <person name="Nikitin M.A."/>
            <person name="Logacheva M.D."/>
            <person name="Penin A."/>
            <person name="Aleoshin V."/>
            <person name="Panchin Y.V."/>
        </authorList>
    </citation>
    <scope>NUCLEOTIDE SEQUENCE [LARGE SCALE GENOMIC DNA]</scope>
    <source>
        <strain evidence="7">Intl2013</strain>
        <tissue evidence="7">Whole animal</tissue>
    </source>
</reference>